<proteinExistence type="predicted"/>
<dbReference type="Proteomes" id="UP001412067">
    <property type="component" value="Unassembled WGS sequence"/>
</dbReference>
<dbReference type="EMBL" id="JBBWWR010000011">
    <property type="protein sequence ID" value="KAK8959932.1"/>
    <property type="molecule type" value="Genomic_DNA"/>
</dbReference>
<sequence length="166" mass="18737">MAGGNFIGRIVSYVVNELVVEGLANNQSFQRFAVRTSKTLQDLSIKAERTKQEVAEQIREASKNFDVSYLRRTTNNQLFTIAPINMMFYLPFSIVFVVIFSHSGDNNVMEGPSTAADLRMKQSGELLVCVMLPHAFFAISPSFCIQFSYAEGLDCLMNSIIPRHYY</sequence>
<protein>
    <submittedName>
        <fullName evidence="2">Uncharacterized protein</fullName>
    </submittedName>
</protein>
<dbReference type="PANTHER" id="PTHR34966:SF1">
    <property type="entry name" value="OS04G0508100 PROTEIN"/>
    <property type="match status" value="1"/>
</dbReference>
<evidence type="ECO:0000256" key="1">
    <source>
        <dbReference type="SAM" id="Phobius"/>
    </source>
</evidence>
<accession>A0ABR2M7Q2</accession>
<keyword evidence="1" id="KW-0472">Membrane</keyword>
<keyword evidence="3" id="KW-1185">Reference proteome</keyword>
<dbReference type="PANTHER" id="PTHR34966">
    <property type="entry name" value="OSJNBA0043L24.15 PROTEIN"/>
    <property type="match status" value="1"/>
</dbReference>
<comment type="caution">
    <text evidence="2">The sequence shown here is derived from an EMBL/GenBank/DDBJ whole genome shotgun (WGS) entry which is preliminary data.</text>
</comment>
<evidence type="ECO:0000313" key="3">
    <source>
        <dbReference type="Proteomes" id="UP001412067"/>
    </source>
</evidence>
<evidence type="ECO:0000313" key="2">
    <source>
        <dbReference type="EMBL" id="KAK8959932.1"/>
    </source>
</evidence>
<keyword evidence="1" id="KW-0812">Transmembrane</keyword>
<name>A0ABR2M7Q2_9ASPA</name>
<gene>
    <name evidence="2" type="ORF">KSP40_PGU008699</name>
</gene>
<feature type="transmembrane region" description="Helical" evidence="1">
    <location>
        <begin position="78"/>
        <end position="100"/>
    </location>
</feature>
<keyword evidence="1" id="KW-1133">Transmembrane helix</keyword>
<organism evidence="2 3">
    <name type="scientific">Platanthera guangdongensis</name>
    <dbReference type="NCBI Taxonomy" id="2320717"/>
    <lineage>
        <taxon>Eukaryota</taxon>
        <taxon>Viridiplantae</taxon>
        <taxon>Streptophyta</taxon>
        <taxon>Embryophyta</taxon>
        <taxon>Tracheophyta</taxon>
        <taxon>Spermatophyta</taxon>
        <taxon>Magnoliopsida</taxon>
        <taxon>Liliopsida</taxon>
        <taxon>Asparagales</taxon>
        <taxon>Orchidaceae</taxon>
        <taxon>Orchidoideae</taxon>
        <taxon>Orchideae</taxon>
        <taxon>Orchidinae</taxon>
        <taxon>Platanthera</taxon>
    </lineage>
</organism>
<reference evidence="2 3" key="1">
    <citation type="journal article" date="2022" name="Nat. Plants">
        <title>Genomes of leafy and leafless Platanthera orchids illuminate the evolution of mycoheterotrophy.</title>
        <authorList>
            <person name="Li M.H."/>
            <person name="Liu K.W."/>
            <person name="Li Z."/>
            <person name="Lu H.C."/>
            <person name="Ye Q.L."/>
            <person name="Zhang D."/>
            <person name="Wang J.Y."/>
            <person name="Li Y.F."/>
            <person name="Zhong Z.M."/>
            <person name="Liu X."/>
            <person name="Yu X."/>
            <person name="Liu D.K."/>
            <person name="Tu X.D."/>
            <person name="Liu B."/>
            <person name="Hao Y."/>
            <person name="Liao X.Y."/>
            <person name="Jiang Y.T."/>
            <person name="Sun W.H."/>
            <person name="Chen J."/>
            <person name="Chen Y.Q."/>
            <person name="Ai Y."/>
            <person name="Zhai J.W."/>
            <person name="Wu S.S."/>
            <person name="Zhou Z."/>
            <person name="Hsiao Y.Y."/>
            <person name="Wu W.L."/>
            <person name="Chen Y.Y."/>
            <person name="Lin Y.F."/>
            <person name="Hsu J.L."/>
            <person name="Li C.Y."/>
            <person name="Wang Z.W."/>
            <person name="Zhao X."/>
            <person name="Zhong W.Y."/>
            <person name="Ma X.K."/>
            <person name="Ma L."/>
            <person name="Huang J."/>
            <person name="Chen G.Z."/>
            <person name="Huang M.Z."/>
            <person name="Huang L."/>
            <person name="Peng D.H."/>
            <person name="Luo Y.B."/>
            <person name="Zou S.Q."/>
            <person name="Chen S.P."/>
            <person name="Lan S."/>
            <person name="Tsai W.C."/>
            <person name="Van de Peer Y."/>
            <person name="Liu Z.J."/>
        </authorList>
    </citation>
    <scope>NUCLEOTIDE SEQUENCE [LARGE SCALE GENOMIC DNA]</scope>
    <source>
        <strain evidence="2">Lor288</strain>
    </source>
</reference>